<keyword evidence="3" id="KW-1185">Reference proteome</keyword>
<reference evidence="2 3" key="1">
    <citation type="submission" date="2019-03" db="EMBL/GenBank/DDBJ databases">
        <title>The complete genome sequence of Neokomagataea sp. Jb2 NBRC113641.</title>
        <authorList>
            <person name="Chua K.-O."/>
            <person name="Chan K.-G."/>
            <person name="See-Too W.-S."/>
        </authorList>
    </citation>
    <scope>NUCLEOTIDE SEQUENCE [LARGE SCALE GENOMIC DNA]</scope>
    <source>
        <strain evidence="2 3">Jb2</strain>
    </source>
</reference>
<dbReference type="Pfam" id="PF13302">
    <property type="entry name" value="Acetyltransf_3"/>
    <property type="match status" value="1"/>
</dbReference>
<dbReference type="Gene3D" id="3.40.630.30">
    <property type="match status" value="1"/>
</dbReference>
<dbReference type="Proteomes" id="UP000315037">
    <property type="component" value="Unassembled WGS sequence"/>
</dbReference>
<evidence type="ECO:0000313" key="2">
    <source>
        <dbReference type="EMBL" id="TPW34150.1"/>
    </source>
</evidence>
<dbReference type="InterPro" id="IPR000182">
    <property type="entry name" value="GNAT_dom"/>
</dbReference>
<dbReference type="PANTHER" id="PTHR43792">
    <property type="entry name" value="GNAT FAMILY, PUTATIVE (AFU_ORTHOLOGUE AFUA_3G00765)-RELATED-RELATED"/>
    <property type="match status" value="1"/>
</dbReference>
<accession>A0A506ULE9</accession>
<dbReference type="AlphaFoldDB" id="A0A506ULE9"/>
<dbReference type="GO" id="GO:0016747">
    <property type="term" value="F:acyltransferase activity, transferring groups other than amino-acyl groups"/>
    <property type="evidence" value="ECO:0007669"/>
    <property type="project" value="InterPro"/>
</dbReference>
<gene>
    <name evidence="2" type="ORF">E3202_06395</name>
</gene>
<organism evidence="2 3">
    <name type="scientific">Oecophyllibacter saccharovorans</name>
    <dbReference type="NCBI Taxonomy" id="2558360"/>
    <lineage>
        <taxon>Bacteria</taxon>
        <taxon>Pseudomonadati</taxon>
        <taxon>Pseudomonadota</taxon>
        <taxon>Alphaproteobacteria</taxon>
        <taxon>Acetobacterales</taxon>
        <taxon>Acetobacteraceae</taxon>
        <taxon>Oecophyllibacter</taxon>
    </lineage>
</organism>
<dbReference type="RefSeq" id="WP_165600805.1">
    <property type="nucleotide sequence ID" value="NZ_SORZ01000002.1"/>
</dbReference>
<feature type="domain" description="N-acetyltransferase" evidence="1">
    <location>
        <begin position="11"/>
        <end position="165"/>
    </location>
</feature>
<proteinExistence type="predicted"/>
<dbReference type="InterPro" id="IPR016181">
    <property type="entry name" value="Acyl_CoA_acyltransferase"/>
</dbReference>
<name>A0A506ULE9_9PROT</name>
<dbReference type="InterPro" id="IPR051531">
    <property type="entry name" value="N-acetyltransferase"/>
</dbReference>
<protein>
    <submittedName>
        <fullName evidence="2">N-acetyltransferase</fullName>
    </submittedName>
</protein>
<evidence type="ECO:0000259" key="1">
    <source>
        <dbReference type="PROSITE" id="PS51186"/>
    </source>
</evidence>
<evidence type="ECO:0000313" key="3">
    <source>
        <dbReference type="Proteomes" id="UP000315037"/>
    </source>
</evidence>
<sequence>MRRLELHTARLVLGPVGWQDMEDMARLKAHAGAFGRMLGGVRSRMEAEREMAQDVAFWGARGFGIFTIREKGVFLGMTGVHDRPDGRGLALRIALFPTASGRGVAREAAGRALAFVLENGADRVIGIAREDNLPSRIVLGSIGMAHVETFMRNATRMFLYERRRHPHVLPLPGRGDRA</sequence>
<dbReference type="PANTHER" id="PTHR43792:SF1">
    <property type="entry name" value="N-ACETYLTRANSFERASE DOMAIN-CONTAINING PROTEIN"/>
    <property type="match status" value="1"/>
</dbReference>
<dbReference type="SUPFAM" id="SSF55729">
    <property type="entry name" value="Acyl-CoA N-acyltransferases (Nat)"/>
    <property type="match status" value="1"/>
</dbReference>
<keyword evidence="2" id="KW-0808">Transferase</keyword>
<comment type="caution">
    <text evidence="2">The sequence shown here is derived from an EMBL/GenBank/DDBJ whole genome shotgun (WGS) entry which is preliminary data.</text>
</comment>
<dbReference type="PROSITE" id="PS51186">
    <property type="entry name" value="GNAT"/>
    <property type="match status" value="1"/>
</dbReference>
<dbReference type="EMBL" id="SORZ01000002">
    <property type="protein sequence ID" value="TPW34150.1"/>
    <property type="molecule type" value="Genomic_DNA"/>
</dbReference>